<dbReference type="Pfam" id="PF10824">
    <property type="entry name" value="T7SS_ESX_EspC"/>
    <property type="match status" value="1"/>
</dbReference>
<dbReference type="InterPro" id="IPR022536">
    <property type="entry name" value="EspC"/>
</dbReference>
<gene>
    <name evidence="1" type="ORF">GCM10009862_06540</name>
</gene>
<organism evidence="1 2">
    <name type="scientific">Microbacterium binotii</name>
    <dbReference type="NCBI Taxonomy" id="462710"/>
    <lineage>
        <taxon>Bacteria</taxon>
        <taxon>Bacillati</taxon>
        <taxon>Actinomycetota</taxon>
        <taxon>Actinomycetes</taxon>
        <taxon>Micrococcales</taxon>
        <taxon>Microbacteriaceae</taxon>
        <taxon>Microbacterium</taxon>
    </lineage>
</organism>
<dbReference type="Proteomes" id="UP001500274">
    <property type="component" value="Unassembled WGS sequence"/>
</dbReference>
<accession>A0ABN3P960</accession>
<evidence type="ECO:0000313" key="1">
    <source>
        <dbReference type="EMBL" id="GAA2570441.1"/>
    </source>
</evidence>
<reference evidence="1 2" key="1">
    <citation type="journal article" date="2019" name="Int. J. Syst. Evol. Microbiol.">
        <title>The Global Catalogue of Microorganisms (GCM) 10K type strain sequencing project: providing services to taxonomists for standard genome sequencing and annotation.</title>
        <authorList>
            <consortium name="The Broad Institute Genomics Platform"/>
            <consortium name="The Broad Institute Genome Sequencing Center for Infectious Disease"/>
            <person name="Wu L."/>
            <person name="Ma J."/>
        </authorList>
    </citation>
    <scope>NUCLEOTIDE SEQUENCE [LARGE SCALE GENOMIC DNA]</scope>
    <source>
        <strain evidence="1 2">JCM 16365</strain>
    </source>
</reference>
<comment type="caution">
    <text evidence="1">The sequence shown here is derived from an EMBL/GenBank/DDBJ whole genome shotgun (WGS) entry which is preliminary data.</text>
</comment>
<dbReference type="EMBL" id="BAAARI010000003">
    <property type="protein sequence ID" value="GAA2570441.1"/>
    <property type="molecule type" value="Genomic_DNA"/>
</dbReference>
<evidence type="ECO:0008006" key="3">
    <source>
        <dbReference type="Google" id="ProtNLM"/>
    </source>
</evidence>
<protein>
    <recommendedName>
        <fullName evidence="3">Excreted virulence factor EspC (Type VII ESX diderm)</fullName>
    </recommendedName>
</protein>
<keyword evidence="2" id="KW-1185">Reference proteome</keyword>
<name>A0ABN3P960_9MICO</name>
<evidence type="ECO:0000313" key="2">
    <source>
        <dbReference type="Proteomes" id="UP001500274"/>
    </source>
</evidence>
<proteinExistence type="predicted"/>
<sequence length="106" mass="11176">MTENIALDFDRLRQHAALVTSLADDVTGAISMLKAGDLASNAFGILCAFLVPPSMAMSAAATGLFGADQSLLLRTAGELRSTAAQWEQFEDDTVTTLRDLESALGL</sequence>
<dbReference type="RefSeq" id="WP_344226852.1">
    <property type="nucleotide sequence ID" value="NZ_BAAARI010000003.1"/>
</dbReference>